<protein>
    <submittedName>
        <fullName evidence="4">10827_t:CDS:1</fullName>
    </submittedName>
</protein>
<evidence type="ECO:0000256" key="1">
    <source>
        <dbReference type="ARBA" id="ARBA00006432"/>
    </source>
</evidence>
<dbReference type="GO" id="GO:0019748">
    <property type="term" value="P:secondary metabolic process"/>
    <property type="evidence" value="ECO:0007669"/>
    <property type="project" value="TreeGrafter"/>
</dbReference>
<dbReference type="SUPFAM" id="SSF56801">
    <property type="entry name" value="Acetyl-CoA synthetase-like"/>
    <property type="match status" value="1"/>
</dbReference>
<dbReference type="EMBL" id="CAJVPP010013397">
    <property type="protein sequence ID" value="CAG8720891.1"/>
    <property type="molecule type" value="Genomic_DNA"/>
</dbReference>
<evidence type="ECO:0000313" key="5">
    <source>
        <dbReference type="Proteomes" id="UP000789375"/>
    </source>
</evidence>
<feature type="non-terminal residue" evidence="4">
    <location>
        <position position="1"/>
    </location>
</feature>
<reference evidence="4" key="1">
    <citation type="submission" date="2021-06" db="EMBL/GenBank/DDBJ databases">
        <authorList>
            <person name="Kallberg Y."/>
            <person name="Tangrot J."/>
            <person name="Rosling A."/>
        </authorList>
    </citation>
    <scope>NUCLEOTIDE SEQUENCE</scope>
    <source>
        <strain evidence="4">87-6 pot B 2015</strain>
    </source>
</reference>
<proteinExistence type="inferred from homology"/>
<dbReference type="Proteomes" id="UP000789375">
    <property type="component" value="Unassembled WGS sequence"/>
</dbReference>
<dbReference type="InterPro" id="IPR045851">
    <property type="entry name" value="AMP-bd_C_sf"/>
</dbReference>
<dbReference type="InterPro" id="IPR025110">
    <property type="entry name" value="AMP-bd_C"/>
</dbReference>
<organism evidence="4 5">
    <name type="scientific">Funneliformis mosseae</name>
    <name type="common">Endomycorrhizal fungus</name>
    <name type="synonym">Glomus mosseae</name>
    <dbReference type="NCBI Taxonomy" id="27381"/>
    <lineage>
        <taxon>Eukaryota</taxon>
        <taxon>Fungi</taxon>
        <taxon>Fungi incertae sedis</taxon>
        <taxon>Mucoromycota</taxon>
        <taxon>Glomeromycotina</taxon>
        <taxon>Glomeromycetes</taxon>
        <taxon>Glomerales</taxon>
        <taxon>Glomeraceae</taxon>
        <taxon>Funneliformis</taxon>
    </lineage>
</organism>
<dbReference type="Pfam" id="PF13193">
    <property type="entry name" value="AMP-binding_C"/>
    <property type="match status" value="1"/>
</dbReference>
<comment type="caution">
    <text evidence="4">The sequence shown here is derived from an EMBL/GenBank/DDBJ whole genome shotgun (WGS) entry which is preliminary data.</text>
</comment>
<dbReference type="GO" id="GO:0016405">
    <property type="term" value="F:CoA-ligase activity"/>
    <property type="evidence" value="ECO:0007669"/>
    <property type="project" value="TreeGrafter"/>
</dbReference>
<dbReference type="PANTHER" id="PTHR24096">
    <property type="entry name" value="LONG-CHAIN-FATTY-ACID--COA LIGASE"/>
    <property type="match status" value="1"/>
</dbReference>
<feature type="domain" description="AMP-binding enzyme C-terminal" evidence="3">
    <location>
        <begin position="8"/>
        <end position="88"/>
    </location>
</feature>
<sequence length="107" mass="12002">GFQIAPAELEAILLSHHLISDAAVIGVYSEQEETEYPVAYVVIQQNVQQTSELSEEIKKFVDNQVAPHKKLRGGIIYTDQIPKSASGKILRRILREKAKSEFATSHR</sequence>
<gene>
    <name evidence="4" type="ORF">FMOSSE_LOCUS14987</name>
</gene>
<name>A0A9N9I558_FUNMO</name>
<dbReference type="AlphaFoldDB" id="A0A9N9I558"/>
<keyword evidence="2" id="KW-0436">Ligase</keyword>
<dbReference type="PANTHER" id="PTHR24096:SF149">
    <property type="entry name" value="AMP-BINDING DOMAIN-CONTAINING PROTEIN-RELATED"/>
    <property type="match status" value="1"/>
</dbReference>
<evidence type="ECO:0000313" key="4">
    <source>
        <dbReference type="EMBL" id="CAG8720891.1"/>
    </source>
</evidence>
<accession>A0A9N9I558</accession>
<comment type="similarity">
    <text evidence="1">Belongs to the ATP-dependent AMP-binding enzyme family.</text>
</comment>
<evidence type="ECO:0000256" key="2">
    <source>
        <dbReference type="ARBA" id="ARBA00022598"/>
    </source>
</evidence>
<dbReference type="Gene3D" id="3.30.300.30">
    <property type="match status" value="1"/>
</dbReference>
<evidence type="ECO:0000259" key="3">
    <source>
        <dbReference type="Pfam" id="PF13193"/>
    </source>
</evidence>
<keyword evidence="5" id="KW-1185">Reference proteome</keyword>